<feature type="region of interest" description="Disordered" evidence="1">
    <location>
        <begin position="61"/>
        <end position="83"/>
    </location>
</feature>
<dbReference type="InterPro" id="IPR039634">
    <property type="entry name" value="Bul1-like"/>
</dbReference>
<proteinExistence type="predicted"/>
<dbReference type="InterPro" id="IPR022794">
    <property type="entry name" value="Bul1_C"/>
</dbReference>
<gene>
    <name evidence="4" type="ORF">METBISCDRAFT_17850</name>
</gene>
<dbReference type="EMBL" id="ML004475">
    <property type="protein sequence ID" value="RKP29755.1"/>
    <property type="molecule type" value="Genomic_DNA"/>
</dbReference>
<evidence type="ECO:0000313" key="4">
    <source>
        <dbReference type="EMBL" id="RKP29755.1"/>
    </source>
</evidence>
<dbReference type="Pfam" id="PF04425">
    <property type="entry name" value="Bul1_N"/>
    <property type="match status" value="1"/>
</dbReference>
<dbReference type="InterPro" id="IPR007519">
    <property type="entry name" value="Bul1_N"/>
</dbReference>
<evidence type="ECO:0000313" key="5">
    <source>
        <dbReference type="Proteomes" id="UP000268321"/>
    </source>
</evidence>
<keyword evidence="5" id="KW-1185">Reference proteome</keyword>
<dbReference type="PANTHER" id="PTHR31904">
    <property type="entry name" value="BYPASS OF STOP CODON PROTEIN 5-RELATED"/>
    <property type="match status" value="1"/>
</dbReference>
<sequence length="672" mass="75804">MFRETFKKKIQPPALNANPLSEPLVLVFSAYEDVPIGNILPSYQLYELTFSKAVYPDADDYASEPPTYEDASPAPGTPRAAPPEPSFITWENSILANAHRLDRFSDLGKTKAAKVQVQIAFTMHACTRGREPVHCDPLYRVFLQGDSIHGYVLLENHNSTPVLFDMFLVVFEGRVSVNLMEGDAKLRPVVFYKFLNMFDYAASWTPAYFDRLSSEVDARDGTHVLFSSQSLRPGVKYKRFFNFTVPDRLLDCVCGSHLIPRHCQLLPTLGLDRKTFLHTEMTSADHAHKPSVKPMIHDFGFPGTSISYCVEALLVGKRSAYQKLLLPGTDEYVVIKEASAPVRVISRDMHFMDDDDSAIDRRFESLCTHIERILSRGRRLDSGVTVDFMRSRSISKHVYRDEKPAQKPAGADFEVLMPYKKKSLTNPKVMGMLCARFSRQENVVYFVPPIKFVAAGPQRAPTTLLAVPFSLKYTTSEDPKNAHPPDIKGFSAKLVVCTVRSNKYPIPVEFSQKMKFDNTLHLKDDFEKNVVHRFGEYLQELSGLISRHGLAQLNVDQQLLMDIKCLANLQVKSDRIKIGAECTGGAPQWQNGSLKGAQNGSFRSHFRVELNLAALSGKESFKTSLEDMRGSFCLVPSFESCHLARFYFVCVELKLLNGDTFPLKIPIRIQRC</sequence>
<feature type="domain" description="Bul1 C-terminal" evidence="3">
    <location>
        <begin position="461"/>
        <end position="576"/>
    </location>
</feature>
<dbReference type="OrthoDB" id="4094610at2759"/>
<evidence type="ECO:0000259" key="2">
    <source>
        <dbReference type="Pfam" id="PF04425"/>
    </source>
</evidence>
<dbReference type="Proteomes" id="UP000268321">
    <property type="component" value="Unassembled WGS sequence"/>
</dbReference>
<feature type="domain" description="Bul1 C-terminal" evidence="3">
    <location>
        <begin position="631"/>
        <end position="671"/>
    </location>
</feature>
<feature type="domain" description="Bul1 N-terminal" evidence="2">
    <location>
        <begin position="88"/>
        <end position="372"/>
    </location>
</feature>
<protein>
    <recommendedName>
        <fullName evidence="6">Bul1 N-terminal domain-containing protein</fullName>
    </recommendedName>
</protein>
<evidence type="ECO:0000259" key="3">
    <source>
        <dbReference type="Pfam" id="PF04426"/>
    </source>
</evidence>
<evidence type="ECO:0000256" key="1">
    <source>
        <dbReference type="SAM" id="MobiDB-lite"/>
    </source>
</evidence>
<dbReference type="Pfam" id="PF04426">
    <property type="entry name" value="Bul1_C"/>
    <property type="match status" value="2"/>
</dbReference>
<dbReference type="PANTHER" id="PTHR31904:SF1">
    <property type="entry name" value="BYPASS OF STOP CODON PROTEIN 5-RELATED"/>
    <property type="match status" value="1"/>
</dbReference>
<accession>A0A4P9ZAE6</accession>
<evidence type="ECO:0008006" key="6">
    <source>
        <dbReference type="Google" id="ProtNLM"/>
    </source>
</evidence>
<dbReference type="AlphaFoldDB" id="A0A4P9ZAE6"/>
<name>A0A4P9ZAE6_9ASCO</name>
<reference evidence="5" key="1">
    <citation type="journal article" date="2018" name="Nat. Microbiol.">
        <title>Leveraging single-cell genomics to expand the fungal tree of life.</title>
        <authorList>
            <person name="Ahrendt S.R."/>
            <person name="Quandt C.A."/>
            <person name="Ciobanu D."/>
            <person name="Clum A."/>
            <person name="Salamov A."/>
            <person name="Andreopoulos B."/>
            <person name="Cheng J.F."/>
            <person name="Woyke T."/>
            <person name="Pelin A."/>
            <person name="Henrissat B."/>
            <person name="Reynolds N.K."/>
            <person name="Benny G.L."/>
            <person name="Smith M.E."/>
            <person name="James T.Y."/>
            <person name="Grigoriev I.V."/>
        </authorList>
    </citation>
    <scope>NUCLEOTIDE SEQUENCE [LARGE SCALE GENOMIC DNA]</scope>
    <source>
        <strain evidence="5">Baker2002</strain>
    </source>
</reference>
<organism evidence="4 5">
    <name type="scientific">Metschnikowia bicuspidata</name>
    <dbReference type="NCBI Taxonomy" id="27322"/>
    <lineage>
        <taxon>Eukaryota</taxon>
        <taxon>Fungi</taxon>
        <taxon>Dikarya</taxon>
        <taxon>Ascomycota</taxon>
        <taxon>Saccharomycotina</taxon>
        <taxon>Pichiomycetes</taxon>
        <taxon>Metschnikowiaceae</taxon>
        <taxon>Metschnikowia</taxon>
    </lineage>
</organism>